<dbReference type="PANTHER" id="PTHR23216">
    <property type="entry name" value="NUCLEOLAR AND COILED-BODY PHOSPHOPROTEIN 1"/>
    <property type="match status" value="1"/>
</dbReference>
<dbReference type="PANTHER" id="PTHR23216:SF1">
    <property type="entry name" value="NUCLEOLAR AND COILED-BODY PHOSPHOPROTEIN 1"/>
    <property type="match status" value="1"/>
</dbReference>
<evidence type="ECO:0000259" key="2">
    <source>
        <dbReference type="Pfam" id="PF05022"/>
    </source>
</evidence>
<dbReference type="InterPro" id="IPR007718">
    <property type="entry name" value="Srp40_C"/>
</dbReference>
<feature type="domain" description="Srp40 C-terminal" evidence="2">
    <location>
        <begin position="206"/>
        <end position="253"/>
    </location>
</feature>
<proteinExistence type="predicted"/>
<feature type="region of interest" description="Disordered" evidence="1">
    <location>
        <begin position="69"/>
        <end position="151"/>
    </location>
</feature>
<feature type="compositionally biased region" description="Acidic residues" evidence="1">
    <location>
        <begin position="122"/>
        <end position="132"/>
    </location>
</feature>
<feature type="compositionally biased region" description="Basic and acidic residues" evidence="1">
    <location>
        <begin position="69"/>
        <end position="83"/>
    </location>
</feature>
<dbReference type="GO" id="GO:0005730">
    <property type="term" value="C:nucleolus"/>
    <property type="evidence" value="ECO:0007669"/>
    <property type="project" value="InterPro"/>
</dbReference>
<dbReference type="OrthoDB" id="10415850at2759"/>
<dbReference type="AlphaFoldDB" id="A0A9N9CYM5"/>
<dbReference type="EMBL" id="CAJVPI010001609">
    <property type="protein sequence ID" value="CAG8620470.1"/>
    <property type="molecule type" value="Genomic_DNA"/>
</dbReference>
<protein>
    <submittedName>
        <fullName evidence="3">7702_t:CDS:1</fullName>
    </submittedName>
</protein>
<evidence type="ECO:0000313" key="3">
    <source>
        <dbReference type="EMBL" id="CAG8620470.1"/>
    </source>
</evidence>
<evidence type="ECO:0000256" key="1">
    <source>
        <dbReference type="SAM" id="MobiDB-lite"/>
    </source>
</evidence>
<dbReference type="InterPro" id="IPR039191">
    <property type="entry name" value="Nopp140-like"/>
</dbReference>
<gene>
    <name evidence="3" type="ORF">PBRASI_LOCUS8677</name>
</gene>
<name>A0A9N9CYM5_9GLOM</name>
<keyword evidence="4" id="KW-1185">Reference proteome</keyword>
<feature type="compositionally biased region" description="Basic and acidic residues" evidence="1">
    <location>
        <begin position="133"/>
        <end position="151"/>
    </location>
</feature>
<dbReference type="Proteomes" id="UP000789739">
    <property type="component" value="Unassembled WGS sequence"/>
</dbReference>
<organism evidence="3 4">
    <name type="scientific">Paraglomus brasilianum</name>
    <dbReference type="NCBI Taxonomy" id="144538"/>
    <lineage>
        <taxon>Eukaryota</taxon>
        <taxon>Fungi</taxon>
        <taxon>Fungi incertae sedis</taxon>
        <taxon>Mucoromycota</taxon>
        <taxon>Glomeromycotina</taxon>
        <taxon>Glomeromycetes</taxon>
        <taxon>Paraglomerales</taxon>
        <taxon>Paraglomeraceae</taxon>
        <taxon>Paraglomus</taxon>
    </lineage>
</organism>
<comment type="caution">
    <text evidence="3">The sequence shown here is derived from an EMBL/GenBank/DDBJ whole genome shotgun (WGS) entry which is preliminary data.</text>
</comment>
<dbReference type="Pfam" id="PF05022">
    <property type="entry name" value="SRP40_C"/>
    <property type="match status" value="1"/>
</dbReference>
<sequence length="253" mass="29145">MTEEQLKDAEKMLKEAETKLEDIENILYADMAKNTKNALNTLQERLSFRWGLVTTHLEKIQKLEKDAVRARTSTDEQSNEDKTTITPIQVESSASNESSDVESESEGKTAISKPIKTQSSESSDEESEDEENDISKEIHINGRNKKGDKSDRFNCIMFDHNVVYLLVYCYSPTKRNMDNCTTPSTIGKSDYENDTWKTQKKARLEDQISEYGQRAYRDLSTKRGKDFRTQKTKKKRGIYRGGKIDLQPRSIKF</sequence>
<reference evidence="3" key="1">
    <citation type="submission" date="2021-06" db="EMBL/GenBank/DDBJ databases">
        <authorList>
            <person name="Kallberg Y."/>
            <person name="Tangrot J."/>
            <person name="Rosling A."/>
        </authorList>
    </citation>
    <scope>NUCLEOTIDE SEQUENCE</scope>
    <source>
        <strain evidence="3">BR232B</strain>
    </source>
</reference>
<evidence type="ECO:0000313" key="4">
    <source>
        <dbReference type="Proteomes" id="UP000789739"/>
    </source>
</evidence>
<accession>A0A9N9CYM5</accession>